<feature type="binding site" evidence="7">
    <location>
        <position position="132"/>
    </location>
    <ligand>
        <name>tRNA</name>
        <dbReference type="ChEBI" id="CHEBI:17843"/>
    </ligand>
</feature>
<gene>
    <name evidence="7 10" type="primary">pth</name>
    <name evidence="10" type="ORF">MCNOR_0240</name>
</gene>
<evidence type="ECO:0000256" key="1">
    <source>
        <dbReference type="ARBA" id="ARBA00013260"/>
    </source>
</evidence>
<feature type="site" description="Discriminates between blocked and unblocked aminoacyl-tRNA" evidence="7">
    <location>
        <position position="29"/>
    </location>
</feature>
<proteinExistence type="inferred from homology"/>
<dbReference type="Proteomes" id="UP001158598">
    <property type="component" value="Chromosome"/>
</dbReference>
<dbReference type="AlphaFoldDB" id="A0AA35XTQ1"/>
<dbReference type="PROSITE" id="PS01195">
    <property type="entry name" value="PEPT_TRNA_HYDROL_1"/>
    <property type="match status" value="1"/>
</dbReference>
<dbReference type="InterPro" id="IPR036416">
    <property type="entry name" value="Pept_tRNA_hydro_sf"/>
</dbReference>
<dbReference type="GO" id="GO:0006515">
    <property type="term" value="P:protein quality control for misfolded or incompletely synthesized proteins"/>
    <property type="evidence" value="ECO:0007669"/>
    <property type="project" value="UniProtKB-UniRule"/>
</dbReference>
<dbReference type="PANTHER" id="PTHR17224:SF1">
    <property type="entry name" value="PEPTIDYL-TRNA HYDROLASE"/>
    <property type="match status" value="1"/>
</dbReference>
<comment type="function">
    <text evidence="7">Hydrolyzes ribosome-free peptidyl-tRNAs (with 1 or more amino acids incorporated), which drop off the ribosome during protein synthesis, or as a result of ribosome stalling.</text>
</comment>
<evidence type="ECO:0000256" key="2">
    <source>
        <dbReference type="ARBA" id="ARBA00022555"/>
    </source>
</evidence>
<dbReference type="HAMAP" id="MF_00083">
    <property type="entry name" value="Pept_tRNA_hydro_bact"/>
    <property type="match status" value="1"/>
</dbReference>
<feature type="active site" description="Proton acceptor" evidence="7">
    <location>
        <position position="39"/>
    </location>
</feature>
<comment type="subcellular location">
    <subcellularLocation>
        <location evidence="7">Cytoplasm</location>
    </subcellularLocation>
</comment>
<dbReference type="NCBIfam" id="TIGR00447">
    <property type="entry name" value="pth"/>
    <property type="match status" value="1"/>
</dbReference>
<dbReference type="Pfam" id="PF01195">
    <property type="entry name" value="Pept_tRNA_hydro"/>
    <property type="match status" value="1"/>
</dbReference>
<dbReference type="GO" id="GO:0072344">
    <property type="term" value="P:rescue of stalled ribosome"/>
    <property type="evidence" value="ECO:0007669"/>
    <property type="project" value="UniProtKB-UniRule"/>
</dbReference>
<evidence type="ECO:0000256" key="8">
    <source>
        <dbReference type="RuleBase" id="RU000673"/>
    </source>
</evidence>
<comment type="catalytic activity">
    <reaction evidence="7 8">
        <text>an N-acyl-L-alpha-aminoacyl-tRNA + H2O = an N-acyl-L-amino acid + a tRNA + H(+)</text>
        <dbReference type="Rhea" id="RHEA:54448"/>
        <dbReference type="Rhea" id="RHEA-COMP:10123"/>
        <dbReference type="Rhea" id="RHEA-COMP:13883"/>
        <dbReference type="ChEBI" id="CHEBI:15377"/>
        <dbReference type="ChEBI" id="CHEBI:15378"/>
        <dbReference type="ChEBI" id="CHEBI:59874"/>
        <dbReference type="ChEBI" id="CHEBI:78442"/>
        <dbReference type="ChEBI" id="CHEBI:138191"/>
        <dbReference type="EC" id="3.1.1.29"/>
    </reaction>
</comment>
<evidence type="ECO:0000256" key="4">
    <source>
        <dbReference type="ARBA" id="ARBA00022884"/>
    </source>
</evidence>
<dbReference type="GO" id="GO:0005737">
    <property type="term" value="C:cytoplasm"/>
    <property type="evidence" value="ECO:0007669"/>
    <property type="project" value="UniProtKB-SubCell"/>
</dbReference>
<sequence>MRRVPQKAARVAPADRSGCMVRLIVGLGNPGPAYDRTRHNAGFWFIERLAAAHGCVLREESRFHGRVGAINLTEPVHLLAPLTFMNRSGLAVAAMARFYKIAPEHILVVHDELDFGPGVVRIKRDGGHGGHNGLRDIMAQLGSGGFLRLRIGIGRPAGSMAVADYVLAAPSASDRQAISGAIEKALACLSELLAGHVEQVMNRLHV</sequence>
<dbReference type="InterPro" id="IPR018171">
    <property type="entry name" value="Pept_tRNA_hydro_CS"/>
</dbReference>
<dbReference type="SUPFAM" id="SSF53178">
    <property type="entry name" value="Peptidyl-tRNA hydrolase-like"/>
    <property type="match status" value="1"/>
</dbReference>
<dbReference type="GO" id="GO:0000049">
    <property type="term" value="F:tRNA binding"/>
    <property type="evidence" value="ECO:0007669"/>
    <property type="project" value="UniProtKB-UniRule"/>
</dbReference>
<dbReference type="CDD" id="cd00462">
    <property type="entry name" value="PTH"/>
    <property type="match status" value="1"/>
</dbReference>
<evidence type="ECO:0000256" key="3">
    <source>
        <dbReference type="ARBA" id="ARBA00022801"/>
    </source>
</evidence>
<organism evidence="10 11">
    <name type="scientific">Methylococcus capsulatus</name>
    <dbReference type="NCBI Taxonomy" id="414"/>
    <lineage>
        <taxon>Bacteria</taxon>
        <taxon>Pseudomonadati</taxon>
        <taxon>Pseudomonadota</taxon>
        <taxon>Gammaproteobacteria</taxon>
        <taxon>Methylococcales</taxon>
        <taxon>Methylococcaceae</taxon>
        <taxon>Methylococcus</taxon>
    </lineage>
</organism>
<protein>
    <recommendedName>
        <fullName evidence="6 7">Peptidyl-tRNA hydrolase</fullName>
        <shortName evidence="7">Pth</shortName>
        <ecNumber evidence="1 7">3.1.1.29</ecNumber>
    </recommendedName>
</protein>
<dbReference type="FunFam" id="3.40.50.1470:FF:000001">
    <property type="entry name" value="Peptidyl-tRNA hydrolase"/>
    <property type="match status" value="1"/>
</dbReference>
<dbReference type="PROSITE" id="PS01196">
    <property type="entry name" value="PEPT_TRNA_HYDROL_2"/>
    <property type="match status" value="1"/>
</dbReference>
<comment type="subunit">
    <text evidence="7">Monomer.</text>
</comment>
<comment type="similarity">
    <text evidence="5 7 9">Belongs to the PTH family.</text>
</comment>
<evidence type="ECO:0000256" key="9">
    <source>
        <dbReference type="RuleBase" id="RU004320"/>
    </source>
</evidence>
<keyword evidence="4 7" id="KW-0694">RNA-binding</keyword>
<keyword evidence="2 7" id="KW-0820">tRNA-binding</keyword>
<dbReference type="EMBL" id="OX458332">
    <property type="protein sequence ID" value="CAI8728940.1"/>
    <property type="molecule type" value="Genomic_DNA"/>
</dbReference>
<dbReference type="GO" id="GO:0004045">
    <property type="term" value="F:peptidyl-tRNA hydrolase activity"/>
    <property type="evidence" value="ECO:0007669"/>
    <property type="project" value="UniProtKB-UniRule"/>
</dbReference>
<feature type="binding site" evidence="7">
    <location>
        <position position="84"/>
    </location>
    <ligand>
        <name>tRNA</name>
        <dbReference type="ChEBI" id="CHEBI:17843"/>
    </ligand>
</feature>
<dbReference type="InterPro" id="IPR001328">
    <property type="entry name" value="Pept_tRNA_hydro"/>
</dbReference>
<dbReference type="Gene3D" id="3.40.50.1470">
    <property type="entry name" value="Peptidyl-tRNA hydrolase"/>
    <property type="match status" value="1"/>
</dbReference>
<dbReference type="PANTHER" id="PTHR17224">
    <property type="entry name" value="PEPTIDYL-TRNA HYDROLASE"/>
    <property type="match status" value="1"/>
</dbReference>
<reference evidence="10" key="1">
    <citation type="submission" date="2023-03" db="EMBL/GenBank/DDBJ databases">
        <authorList>
            <person name="Pearce D."/>
        </authorList>
    </citation>
    <scope>NUCLEOTIDE SEQUENCE</scope>
    <source>
        <strain evidence="10">Mc</strain>
    </source>
</reference>
<feature type="site" description="Stabilizes the basic form of H active site to accept a proton" evidence="7">
    <location>
        <position position="111"/>
    </location>
</feature>
<accession>A0AA35XTQ1</accession>
<evidence type="ECO:0000256" key="5">
    <source>
        <dbReference type="ARBA" id="ARBA00038063"/>
    </source>
</evidence>
<feature type="binding site" evidence="7">
    <location>
        <position position="86"/>
    </location>
    <ligand>
        <name>tRNA</name>
        <dbReference type="ChEBI" id="CHEBI:17843"/>
    </ligand>
</feature>
<comment type="function">
    <text evidence="7">Catalyzes the release of premature peptidyl moieties from peptidyl-tRNA molecules trapped in stalled 50S ribosomal subunits, and thus maintains levels of free tRNAs and 50S ribosomes.</text>
</comment>
<keyword evidence="7" id="KW-0963">Cytoplasm</keyword>
<evidence type="ECO:0000256" key="7">
    <source>
        <dbReference type="HAMAP-Rule" id="MF_00083"/>
    </source>
</evidence>
<evidence type="ECO:0000313" key="11">
    <source>
        <dbReference type="Proteomes" id="UP001158598"/>
    </source>
</evidence>
<evidence type="ECO:0000256" key="6">
    <source>
        <dbReference type="ARBA" id="ARBA00050038"/>
    </source>
</evidence>
<keyword evidence="3 7" id="KW-0378">Hydrolase</keyword>
<evidence type="ECO:0000313" key="10">
    <source>
        <dbReference type="EMBL" id="CAI8728940.1"/>
    </source>
</evidence>
<dbReference type="EC" id="3.1.1.29" evidence="1 7"/>
<name>A0AA35XTQ1_METCP</name>
<feature type="binding site" evidence="7">
    <location>
        <position position="34"/>
    </location>
    <ligand>
        <name>tRNA</name>
        <dbReference type="ChEBI" id="CHEBI:17843"/>
    </ligand>
</feature>